<dbReference type="AlphaFoldDB" id="A0A2C6MGT4"/>
<name>A0A2C6MGT4_9FIRM</name>
<dbReference type="OrthoDB" id="1787418at2"/>
<organism evidence="1 2">
    <name type="scientific">Desulforamulus profundi</name>
    <dbReference type="NCBI Taxonomy" id="1383067"/>
    <lineage>
        <taxon>Bacteria</taxon>
        <taxon>Bacillati</taxon>
        <taxon>Bacillota</taxon>
        <taxon>Clostridia</taxon>
        <taxon>Eubacteriales</taxon>
        <taxon>Peptococcaceae</taxon>
        <taxon>Desulforamulus</taxon>
    </lineage>
</organism>
<keyword evidence="2" id="KW-1185">Reference proteome</keyword>
<gene>
    <name evidence="1" type="ORF">P378_06425</name>
</gene>
<comment type="caution">
    <text evidence="1">The sequence shown here is derived from an EMBL/GenBank/DDBJ whole genome shotgun (WGS) entry which is preliminary data.</text>
</comment>
<dbReference type="Proteomes" id="UP000222564">
    <property type="component" value="Unassembled WGS sequence"/>
</dbReference>
<dbReference type="EMBL" id="AWQQ01000040">
    <property type="protein sequence ID" value="PHJ38942.1"/>
    <property type="molecule type" value="Genomic_DNA"/>
</dbReference>
<sequence length="71" mass="7361">MIPGVLGYRLNDAVSLLESSGYQVTVVTTGPPKGNPGGPERVVKLEAKDSDNLVLTVVCEEKGKGGVHNGL</sequence>
<evidence type="ECO:0000313" key="2">
    <source>
        <dbReference type="Proteomes" id="UP000222564"/>
    </source>
</evidence>
<dbReference type="RefSeq" id="WP_099082559.1">
    <property type="nucleotide sequence ID" value="NZ_AWQQ01000040.1"/>
</dbReference>
<evidence type="ECO:0008006" key="3">
    <source>
        <dbReference type="Google" id="ProtNLM"/>
    </source>
</evidence>
<evidence type="ECO:0000313" key="1">
    <source>
        <dbReference type="EMBL" id="PHJ38942.1"/>
    </source>
</evidence>
<accession>A0A2C6MGT4</accession>
<reference evidence="1 2" key="1">
    <citation type="submission" date="2013-09" db="EMBL/GenBank/DDBJ databases">
        <title>Biodegradation of hydrocarbons in the deep terrestrial subsurface : characterization of a microbial consortium composed of two Desulfotomaculum species originating from a deep geological formation.</title>
        <authorList>
            <person name="Aullo T."/>
            <person name="Berlendis S."/>
            <person name="Lascourreges J.-F."/>
            <person name="Dessort D."/>
            <person name="Saint-Laurent S."/>
            <person name="Schraauwers B."/>
            <person name="Mas J."/>
            <person name="Magot M."/>
            <person name="Ranchou-Peyruse A."/>
        </authorList>
    </citation>
    <scope>NUCLEOTIDE SEQUENCE [LARGE SCALE GENOMIC DNA]</scope>
    <source>
        <strain evidence="1 2">Bs107</strain>
    </source>
</reference>
<protein>
    <recommendedName>
        <fullName evidence="3">PASTA domain-containing protein</fullName>
    </recommendedName>
</protein>
<proteinExistence type="predicted"/>